<feature type="binding site" evidence="10">
    <location>
        <position position="462"/>
    </location>
    <ligand>
        <name>Zn(2+)</name>
        <dbReference type="ChEBI" id="CHEBI:29105"/>
        <label>2</label>
    </ligand>
</feature>
<dbReference type="GO" id="GO:0005615">
    <property type="term" value="C:extracellular space"/>
    <property type="evidence" value="ECO:0007669"/>
    <property type="project" value="TreeGrafter"/>
</dbReference>
<dbReference type="SUPFAM" id="SSF56300">
    <property type="entry name" value="Metallo-dependent phosphatases"/>
    <property type="match status" value="1"/>
</dbReference>
<dbReference type="EMBL" id="LNIX01000001">
    <property type="protein sequence ID" value="OXA61948.1"/>
    <property type="molecule type" value="Genomic_DNA"/>
</dbReference>
<keyword evidence="9" id="KW-0326">Glycosidase</keyword>
<dbReference type="STRING" id="158441.A0A226EXP2"/>
<dbReference type="InterPro" id="IPR011160">
    <property type="entry name" value="Sphingomy_PDE"/>
</dbReference>
<keyword evidence="4 10" id="KW-0479">Metal-binding</keyword>
<evidence type="ECO:0000313" key="17">
    <source>
        <dbReference type="Proteomes" id="UP000198287"/>
    </source>
</evidence>
<dbReference type="EC" id="3.1.4.12" evidence="9"/>
<keyword evidence="3" id="KW-0964">Secreted</keyword>
<dbReference type="OrthoDB" id="282973at2759"/>
<evidence type="ECO:0000256" key="7">
    <source>
        <dbReference type="ARBA" id="ARBA00022833"/>
    </source>
</evidence>
<comment type="cofactor">
    <cofactor evidence="10">
        <name>Zn(2+)</name>
        <dbReference type="ChEBI" id="CHEBI:29105"/>
    </cofactor>
    <text evidence="10">Binds 2 Zn(2+) ions per subunit.</text>
</comment>
<feature type="binding site" evidence="10">
    <location>
        <position position="202"/>
    </location>
    <ligand>
        <name>Zn(2+)</name>
        <dbReference type="ChEBI" id="CHEBI:29105"/>
        <label>1</label>
    </ligand>
</feature>
<dbReference type="InterPro" id="IPR004843">
    <property type="entry name" value="Calcineurin-like_PHP"/>
</dbReference>
<dbReference type="AlphaFoldDB" id="A0A226EXP2"/>
<dbReference type="GO" id="GO:0006685">
    <property type="term" value="P:sphingomyelin catabolic process"/>
    <property type="evidence" value="ECO:0007669"/>
    <property type="project" value="UniProtKB-UniRule"/>
</dbReference>
<name>A0A226EXP2_FOLCA</name>
<comment type="function">
    <text evidence="9">Converts sphingomyelin to ceramide.</text>
</comment>
<evidence type="ECO:0000256" key="1">
    <source>
        <dbReference type="ARBA" id="ARBA00004613"/>
    </source>
</evidence>
<evidence type="ECO:0000256" key="9">
    <source>
        <dbReference type="PIRNR" id="PIRNR000948"/>
    </source>
</evidence>
<keyword evidence="8" id="KW-0325">Glycoprotein</keyword>
<dbReference type="CDD" id="cd00842">
    <property type="entry name" value="MPP_ASMase"/>
    <property type="match status" value="1"/>
</dbReference>
<comment type="catalytic activity">
    <reaction evidence="9">
        <text>a sphingomyelin + H2O = phosphocholine + an N-acylsphing-4-enine + H(+)</text>
        <dbReference type="Rhea" id="RHEA:19253"/>
        <dbReference type="ChEBI" id="CHEBI:15377"/>
        <dbReference type="ChEBI" id="CHEBI:15378"/>
        <dbReference type="ChEBI" id="CHEBI:17636"/>
        <dbReference type="ChEBI" id="CHEBI:52639"/>
        <dbReference type="ChEBI" id="CHEBI:295975"/>
        <dbReference type="EC" id="3.1.4.12"/>
    </reaction>
</comment>
<dbReference type="Pfam" id="PF19272">
    <property type="entry name" value="ASMase_C"/>
    <property type="match status" value="1"/>
</dbReference>
<gene>
    <name evidence="16" type="ORF">Fcan01_00374</name>
</gene>
<dbReference type="GO" id="GO:0005764">
    <property type="term" value="C:lysosome"/>
    <property type="evidence" value="ECO:0007669"/>
    <property type="project" value="TreeGrafter"/>
</dbReference>
<dbReference type="Pfam" id="PF00149">
    <property type="entry name" value="Metallophos"/>
    <property type="match status" value="1"/>
</dbReference>
<dbReference type="InterPro" id="IPR045473">
    <property type="entry name" value="ASM_C"/>
</dbReference>
<evidence type="ECO:0000259" key="14">
    <source>
        <dbReference type="Pfam" id="PF00149"/>
    </source>
</evidence>
<dbReference type="GO" id="GO:0061750">
    <property type="term" value="F:acid sphingomyelin phosphodiesterase activity"/>
    <property type="evidence" value="ECO:0007669"/>
    <property type="project" value="TreeGrafter"/>
</dbReference>
<evidence type="ECO:0000256" key="11">
    <source>
        <dbReference type="PIRSR" id="PIRSR000948-2"/>
    </source>
</evidence>
<organism evidence="16 17">
    <name type="scientific">Folsomia candida</name>
    <name type="common">Springtail</name>
    <dbReference type="NCBI Taxonomy" id="158441"/>
    <lineage>
        <taxon>Eukaryota</taxon>
        <taxon>Metazoa</taxon>
        <taxon>Ecdysozoa</taxon>
        <taxon>Arthropoda</taxon>
        <taxon>Hexapoda</taxon>
        <taxon>Collembola</taxon>
        <taxon>Entomobryomorpha</taxon>
        <taxon>Isotomoidea</taxon>
        <taxon>Isotomidae</taxon>
        <taxon>Proisotominae</taxon>
        <taxon>Folsomia</taxon>
    </lineage>
</organism>
<feature type="disulfide bond" evidence="11">
    <location>
        <begin position="215"/>
        <end position="220"/>
    </location>
</feature>
<evidence type="ECO:0000256" key="3">
    <source>
        <dbReference type="ARBA" id="ARBA00022525"/>
    </source>
</evidence>
<feature type="binding site" evidence="10">
    <location>
        <position position="200"/>
    </location>
    <ligand>
        <name>Zn(2+)</name>
        <dbReference type="ChEBI" id="CHEBI:29105"/>
        <label>1</label>
    </ligand>
</feature>
<comment type="similarity">
    <text evidence="2 9">Belongs to the acid sphingomyelinase family.</text>
</comment>
<protein>
    <recommendedName>
        <fullName evidence="9">Sphingomyelin phosphodiesterase</fullName>
        <ecNumber evidence="9">3.1.4.12</ecNumber>
    </recommendedName>
</protein>
<keyword evidence="11" id="KW-1015">Disulfide bond</keyword>
<dbReference type="PIRSF" id="PIRSF000948">
    <property type="entry name" value="Sphingomy_PDE"/>
    <property type="match status" value="1"/>
</dbReference>
<dbReference type="PANTHER" id="PTHR10340">
    <property type="entry name" value="SPHINGOMYELIN PHOSPHODIESTERASE"/>
    <property type="match status" value="1"/>
</dbReference>
<feature type="chain" id="PRO_5012759386" description="Sphingomyelin phosphodiesterase" evidence="13">
    <location>
        <begin position="19"/>
        <end position="660"/>
    </location>
</feature>
<dbReference type="InterPro" id="IPR029052">
    <property type="entry name" value="Metallo-depent_PP-like"/>
</dbReference>
<feature type="binding site" evidence="10">
    <location>
        <position position="464"/>
    </location>
    <ligand>
        <name>Zn(2+)</name>
        <dbReference type="ChEBI" id="CHEBI:29105"/>
        <label>1</label>
    </ligand>
</feature>
<feature type="signal peptide" evidence="13">
    <location>
        <begin position="1"/>
        <end position="18"/>
    </location>
</feature>
<keyword evidence="7 10" id="KW-0862">Zinc</keyword>
<feature type="binding site" evidence="10">
    <location>
        <position position="428"/>
    </location>
    <ligand>
        <name>Zn(2+)</name>
        <dbReference type="ChEBI" id="CHEBI:29105"/>
        <label>2</label>
    </ligand>
</feature>
<evidence type="ECO:0000256" key="10">
    <source>
        <dbReference type="PIRSR" id="PIRSR000948-1"/>
    </source>
</evidence>
<keyword evidence="6 9" id="KW-0378">Hydrolase</keyword>
<evidence type="ECO:0000256" key="8">
    <source>
        <dbReference type="ARBA" id="ARBA00023180"/>
    </source>
</evidence>
<evidence type="ECO:0000256" key="4">
    <source>
        <dbReference type="ARBA" id="ARBA00022723"/>
    </source>
</evidence>
<keyword evidence="12" id="KW-1133">Transmembrane helix</keyword>
<dbReference type="PANTHER" id="PTHR10340:SF29">
    <property type="entry name" value="SPHINGOMYELIN PHOSPHODIESTERASE"/>
    <property type="match status" value="1"/>
</dbReference>
<keyword evidence="5 13" id="KW-0732">Signal</keyword>
<evidence type="ECO:0000256" key="6">
    <source>
        <dbReference type="ARBA" id="ARBA00022801"/>
    </source>
</evidence>
<dbReference type="Proteomes" id="UP000198287">
    <property type="component" value="Unassembled WGS sequence"/>
</dbReference>
<evidence type="ECO:0000259" key="15">
    <source>
        <dbReference type="Pfam" id="PF19272"/>
    </source>
</evidence>
<evidence type="ECO:0000256" key="2">
    <source>
        <dbReference type="ARBA" id="ARBA00008234"/>
    </source>
</evidence>
<proteinExistence type="inferred from homology"/>
<feature type="transmembrane region" description="Helical" evidence="12">
    <location>
        <begin position="641"/>
        <end position="659"/>
    </location>
</feature>
<accession>A0A226EXP2</accession>
<dbReference type="GO" id="GO:0046872">
    <property type="term" value="F:metal ion binding"/>
    <property type="evidence" value="ECO:0007669"/>
    <property type="project" value="UniProtKB-KW"/>
</dbReference>
<dbReference type="InterPro" id="IPR041805">
    <property type="entry name" value="ASMase/PPN1_MPP"/>
</dbReference>
<evidence type="ECO:0000313" key="16">
    <source>
        <dbReference type="EMBL" id="OXA61948.1"/>
    </source>
</evidence>
<feature type="disulfide bond" evidence="11">
    <location>
        <begin position="221"/>
        <end position="244"/>
    </location>
</feature>
<evidence type="ECO:0000256" key="12">
    <source>
        <dbReference type="SAM" id="Phobius"/>
    </source>
</evidence>
<dbReference type="Gene3D" id="3.60.21.10">
    <property type="match status" value="1"/>
</dbReference>
<comment type="subcellular location">
    <subcellularLocation>
        <location evidence="1">Secreted</location>
    </subcellularLocation>
</comment>
<dbReference type="GO" id="GO:0016798">
    <property type="term" value="F:hydrolase activity, acting on glycosyl bonds"/>
    <property type="evidence" value="ECO:0007669"/>
    <property type="project" value="UniProtKB-KW"/>
</dbReference>
<reference evidence="16 17" key="1">
    <citation type="submission" date="2015-12" db="EMBL/GenBank/DDBJ databases">
        <title>The genome of Folsomia candida.</title>
        <authorList>
            <person name="Faddeeva A."/>
            <person name="Derks M.F."/>
            <person name="Anvar Y."/>
            <person name="Smit S."/>
            <person name="Van Straalen N."/>
            <person name="Roelofs D."/>
        </authorList>
    </citation>
    <scope>NUCLEOTIDE SEQUENCE [LARGE SCALE GENOMIC DNA]</scope>
    <source>
        <strain evidence="16 17">VU population</strain>
        <tissue evidence="16">Whole body</tissue>
    </source>
</reference>
<keyword evidence="12" id="KW-0812">Transmembrane</keyword>
<keyword evidence="17" id="KW-1185">Reference proteome</keyword>
<feature type="binding site" evidence="10">
    <location>
        <position position="274"/>
    </location>
    <ligand>
        <name>Zn(2+)</name>
        <dbReference type="ChEBI" id="CHEBI:29105"/>
        <label>2</label>
    </ligand>
</feature>
<feature type="binding site" evidence="10">
    <location>
        <position position="317"/>
    </location>
    <ligand>
        <name>Zn(2+)</name>
        <dbReference type="ChEBI" id="CHEBI:29105"/>
        <label>2</label>
    </ligand>
</feature>
<feature type="binding site" evidence="10">
    <location>
        <position position="274"/>
    </location>
    <ligand>
        <name>Zn(2+)</name>
        <dbReference type="ChEBI" id="CHEBI:29105"/>
        <label>1</label>
    </ligand>
</feature>
<dbReference type="OMA" id="RYEATIM"/>
<sequence length="660" mass="74359">MKFCWALLTMCFIAVTFSGSTEGKMSQEQIDLVRQLPVKKEFQDDLIQHYDLARDWLLDLTLSQPRAGRASVPCLACRVVMNVYMELMRATDSIGAIIAILKLIGCFAADVINVLHPDVCTGALDMYADDLHYIIDNNPALKAIDVCTILLGKSGEDCEGNRTEEFFNWTTTLKDGKPAIVELAPVPESAVPVKILQLTDIHLDLDYAVGKDTDCGKPMCCQTWEADGVDANGTSAGPHGDFKCDMPISAMNELFEYSAALPGYNYDFVMMTGDIPPHNIWNTTLLGNLEHYKRTNDRLLKLFPTDRSVPIYPVLGNHEPHPCNLYPPRSVWNESNFDKSWMYNAFADAYADQIKDPVALAQFRQTGYYTIKHKDTNLRIIAINTNFGYTLNFWLFYHLPDAEGQLQWLSNTLEAAEASNEKVFILGHMPPGSSDCWSTWSAQFERIIVRYEATIMAQFYGHTHNDAVQIFYDSSEKPPRPANSLYIGASTTALTNLNPGFKVYYADGGRGADSTWEIMDHETWIYNLTEANTNVEPNGPMPWKKMYSAKEAFNMTSFRPKDFDGLAKRMLFDDKLFAMYHRFYHKDSDARSPCYTVSCKLDYICDMVIANTGDYSHCDRFREIYDIGEPTTPRSDGGGQILGASFLLVIVGAVVKLILD</sequence>
<feature type="domain" description="Calcineurin-like phosphoesterase" evidence="14">
    <location>
        <begin position="194"/>
        <end position="465"/>
    </location>
</feature>
<evidence type="ECO:0000256" key="5">
    <source>
        <dbReference type="ARBA" id="ARBA00022729"/>
    </source>
</evidence>
<dbReference type="GO" id="GO:0046513">
    <property type="term" value="P:ceramide biosynthetic process"/>
    <property type="evidence" value="ECO:0007669"/>
    <property type="project" value="TreeGrafter"/>
</dbReference>
<feature type="domain" description="Sphingomyelin phosphodiesterase C-terminal" evidence="15">
    <location>
        <begin position="497"/>
        <end position="618"/>
    </location>
</feature>
<dbReference type="GO" id="GO:0016020">
    <property type="term" value="C:membrane"/>
    <property type="evidence" value="ECO:0007669"/>
    <property type="project" value="GOC"/>
</dbReference>
<evidence type="ECO:0000256" key="13">
    <source>
        <dbReference type="SAM" id="SignalP"/>
    </source>
</evidence>
<comment type="caution">
    <text evidence="16">The sequence shown here is derived from an EMBL/GenBank/DDBJ whole genome shotgun (WGS) entry which is preliminary data.</text>
</comment>
<keyword evidence="12" id="KW-0472">Membrane</keyword>
<feature type="disulfide bond" evidence="11">
    <location>
        <begin position="106"/>
        <end position="120"/>
    </location>
</feature>